<gene>
    <name evidence="4" type="ORF">E3O06_04790</name>
</gene>
<evidence type="ECO:0000256" key="2">
    <source>
        <dbReference type="SAM" id="Phobius"/>
    </source>
</evidence>
<feature type="transmembrane region" description="Helical" evidence="2">
    <location>
        <begin position="711"/>
        <end position="739"/>
    </location>
</feature>
<feature type="transmembrane region" description="Helical" evidence="2">
    <location>
        <begin position="44"/>
        <end position="62"/>
    </location>
</feature>
<feature type="region of interest" description="Disordered" evidence="1">
    <location>
        <begin position="1"/>
        <end position="34"/>
    </location>
</feature>
<keyword evidence="2" id="KW-0812">Transmembrane</keyword>
<dbReference type="InterPro" id="IPR038765">
    <property type="entry name" value="Papain-like_cys_pep_sf"/>
</dbReference>
<feature type="compositionally biased region" description="Polar residues" evidence="1">
    <location>
        <begin position="691"/>
        <end position="704"/>
    </location>
</feature>
<sequence>MSAPAVPAAAAGRPVTGAVPTVPPRRSRRAPGHSRRAGVVSARLINTVFVVAMMLVAVWAAWPIYQDTSYLVMAGGAILAGLALAWLGARRGWSWFTVLLAVLGGYLLLGVPLAVPSALTSVPNILGGLLDLVTATVFSWKELVTIQLPVGSYQTLLAPAFLLFLGGTTVALSLAWRGKRLFYLAVPLILAVQLFGLVFGSSAVSIPLTIVGLSVPAPRESLIGLAALLLAFGFLAWRTHLARSEALDLAARTTGVRRTPGGLGGRVRRAVLAAGVLVLAIGVSLGGLAAVAATPDREVLRSSIDPAVDLREYISPLSQYRSYFSAERYDQELFTVTGDATTVDDGSASRVRLAVLSYYDGEVFRVVNPAAGESDQITAFARVPHSRGSTAERVTTSFDIAGYTGVWMPGAGALFSIRFAGDRAAALSDGFFYNAGTASGIQLNALENGDRYTVVTEPQTDATTLAGLTSQAGDTLDETLIPASLGDWVDAQAVTNDGAGLAELVTRLRERGYLSHALTAPPLDSPVGDSWTADLADYQFSPSLSGHSVARIDALFTALLEKQNSSTATENSALVAAIGDDEQFAVATALLARHLGFESRVVLGFTLGAATAAGAAGTTGAPGACLQGVCSGQNLAAWVEVAGSDENWVTVDATPQFQNPLSPIDDTTRDPQYNTEVIAESATEQRAPEANPTSGEDQQEQEQATGPDLDWLFAALKIGGISLATLLAISTPFLVILGAKLKRRRDRSRAVDVSARFAGGWDEYIDAAVDRGLADQGSMTRVEIASHYESVGGTVLAHLADRAVFGPVPPETGDSDAFWALVTAERAGLAASGTRRDRWRAALSLRSFSRLADAGRLFTFRRRISRYVTTTVRPNRRDTSRLGERPPTSGRES</sequence>
<keyword evidence="2" id="KW-0472">Membrane</keyword>
<dbReference type="SUPFAM" id="SSF54001">
    <property type="entry name" value="Cysteine proteinases"/>
    <property type="match status" value="1"/>
</dbReference>
<dbReference type="InterPro" id="IPR002931">
    <property type="entry name" value="Transglutaminase-like"/>
</dbReference>
<dbReference type="Pfam" id="PF01841">
    <property type="entry name" value="Transglut_core"/>
    <property type="match status" value="1"/>
</dbReference>
<evidence type="ECO:0000313" key="5">
    <source>
        <dbReference type="Proteomes" id="UP000298173"/>
    </source>
</evidence>
<evidence type="ECO:0000259" key="3">
    <source>
        <dbReference type="Pfam" id="PF01841"/>
    </source>
</evidence>
<feature type="transmembrane region" description="Helical" evidence="2">
    <location>
        <begin position="270"/>
        <end position="293"/>
    </location>
</feature>
<feature type="compositionally biased region" description="Basic residues" evidence="1">
    <location>
        <begin position="25"/>
        <end position="34"/>
    </location>
</feature>
<feature type="domain" description="Transglutaminase-like" evidence="3">
    <location>
        <begin position="568"/>
        <end position="653"/>
    </location>
</feature>
<feature type="region of interest" description="Disordered" evidence="1">
    <location>
        <begin position="679"/>
        <end position="704"/>
    </location>
</feature>
<feature type="region of interest" description="Disordered" evidence="1">
    <location>
        <begin position="871"/>
        <end position="893"/>
    </location>
</feature>
<feature type="compositionally biased region" description="Low complexity" evidence="1">
    <location>
        <begin position="1"/>
        <end position="20"/>
    </location>
</feature>
<keyword evidence="2" id="KW-1133">Transmembrane helix</keyword>
<comment type="caution">
    <text evidence="4">The sequence shown here is derived from an EMBL/GenBank/DDBJ whole genome shotgun (WGS) entry which is preliminary data.</text>
</comment>
<reference evidence="4 5" key="1">
    <citation type="submission" date="2019-03" db="EMBL/GenBank/DDBJ databases">
        <title>Genomics of glacier-inhabiting Cryobacterium strains.</title>
        <authorList>
            <person name="Liu Q."/>
            <person name="Xin Y.-H."/>
        </authorList>
    </citation>
    <scope>NUCLEOTIDE SEQUENCE [LARGE SCALE GENOMIC DNA]</scope>
    <source>
        <strain evidence="4 5">HLT2-23</strain>
    </source>
</reference>
<evidence type="ECO:0000313" key="4">
    <source>
        <dbReference type="EMBL" id="TFB75954.1"/>
    </source>
</evidence>
<accession>A0A4R8V3E2</accession>
<dbReference type="Gene3D" id="3.10.620.30">
    <property type="match status" value="1"/>
</dbReference>
<proteinExistence type="predicted"/>
<keyword evidence="5" id="KW-1185">Reference proteome</keyword>
<feature type="transmembrane region" description="Helical" evidence="2">
    <location>
        <begin position="156"/>
        <end position="176"/>
    </location>
</feature>
<dbReference type="EMBL" id="SOEY01000007">
    <property type="protein sequence ID" value="TFB75954.1"/>
    <property type="molecule type" value="Genomic_DNA"/>
</dbReference>
<dbReference type="OrthoDB" id="3651060at2"/>
<dbReference type="AlphaFoldDB" id="A0A4R8V3E2"/>
<protein>
    <recommendedName>
        <fullName evidence="3">Transglutaminase-like domain-containing protein</fullName>
    </recommendedName>
</protein>
<evidence type="ECO:0000256" key="1">
    <source>
        <dbReference type="SAM" id="MobiDB-lite"/>
    </source>
</evidence>
<feature type="transmembrane region" description="Helical" evidence="2">
    <location>
        <begin position="95"/>
        <end position="115"/>
    </location>
</feature>
<feature type="transmembrane region" description="Helical" evidence="2">
    <location>
        <begin position="188"/>
        <end position="215"/>
    </location>
</feature>
<organism evidence="4 5">
    <name type="scientific">Cryobacterium glaciale</name>
    <dbReference type="NCBI Taxonomy" id="1259145"/>
    <lineage>
        <taxon>Bacteria</taxon>
        <taxon>Bacillati</taxon>
        <taxon>Actinomycetota</taxon>
        <taxon>Actinomycetes</taxon>
        <taxon>Micrococcales</taxon>
        <taxon>Microbacteriaceae</taxon>
        <taxon>Cryobacterium</taxon>
    </lineage>
</organism>
<name>A0A4R8V3E2_9MICO</name>
<feature type="transmembrane region" description="Helical" evidence="2">
    <location>
        <begin position="221"/>
        <end position="237"/>
    </location>
</feature>
<dbReference type="RefSeq" id="WP_134501846.1">
    <property type="nucleotide sequence ID" value="NZ_SOEY01000007.1"/>
</dbReference>
<feature type="transmembrane region" description="Helical" evidence="2">
    <location>
        <begin position="68"/>
        <end position="88"/>
    </location>
</feature>
<feature type="compositionally biased region" description="Basic and acidic residues" evidence="1">
    <location>
        <begin position="875"/>
        <end position="884"/>
    </location>
</feature>
<dbReference type="Proteomes" id="UP000298173">
    <property type="component" value="Unassembled WGS sequence"/>
</dbReference>